<dbReference type="Proteomes" id="UP000625711">
    <property type="component" value="Unassembled WGS sequence"/>
</dbReference>
<proteinExistence type="predicted"/>
<dbReference type="AlphaFoldDB" id="A0A834IKC9"/>
<dbReference type="EMBL" id="JAACXV010000167">
    <property type="protein sequence ID" value="KAF7282542.1"/>
    <property type="molecule type" value="Genomic_DNA"/>
</dbReference>
<keyword evidence="2" id="KW-1185">Reference proteome</keyword>
<organism evidence="1 2">
    <name type="scientific">Rhynchophorus ferrugineus</name>
    <name type="common">Red palm weevil</name>
    <name type="synonym">Curculio ferrugineus</name>
    <dbReference type="NCBI Taxonomy" id="354439"/>
    <lineage>
        <taxon>Eukaryota</taxon>
        <taxon>Metazoa</taxon>
        <taxon>Ecdysozoa</taxon>
        <taxon>Arthropoda</taxon>
        <taxon>Hexapoda</taxon>
        <taxon>Insecta</taxon>
        <taxon>Pterygota</taxon>
        <taxon>Neoptera</taxon>
        <taxon>Endopterygota</taxon>
        <taxon>Coleoptera</taxon>
        <taxon>Polyphaga</taxon>
        <taxon>Cucujiformia</taxon>
        <taxon>Curculionidae</taxon>
        <taxon>Dryophthorinae</taxon>
        <taxon>Rhynchophorus</taxon>
    </lineage>
</organism>
<comment type="caution">
    <text evidence="1">The sequence shown here is derived from an EMBL/GenBank/DDBJ whole genome shotgun (WGS) entry which is preliminary data.</text>
</comment>
<protein>
    <submittedName>
        <fullName evidence="1">Uncharacterized protein</fullName>
    </submittedName>
</protein>
<gene>
    <name evidence="1" type="ORF">GWI33_002391</name>
</gene>
<name>A0A834IKC9_RHYFE</name>
<evidence type="ECO:0000313" key="1">
    <source>
        <dbReference type="EMBL" id="KAF7282542.1"/>
    </source>
</evidence>
<accession>A0A834IKC9</accession>
<reference evidence="1" key="1">
    <citation type="submission" date="2020-08" db="EMBL/GenBank/DDBJ databases">
        <title>Genome sequencing and assembly of the red palm weevil Rhynchophorus ferrugineus.</title>
        <authorList>
            <person name="Dias G.B."/>
            <person name="Bergman C.M."/>
            <person name="Manee M."/>
        </authorList>
    </citation>
    <scope>NUCLEOTIDE SEQUENCE</scope>
    <source>
        <strain evidence="1">AA-2017</strain>
        <tissue evidence="1">Whole larva</tissue>
    </source>
</reference>
<evidence type="ECO:0000313" key="2">
    <source>
        <dbReference type="Proteomes" id="UP000625711"/>
    </source>
</evidence>
<sequence>MLYRVSVTKTALRDLIRARDVTRIRHKIAKLLFVSAASAAYCNSNALGNKLVSNCDVYDPNSGIGVEVADCNRSPESKYCDITTIPSGIVNGKHFDEQTLAFKI</sequence>